<sequence>MTYSFRHKSNIKNRVLTILLLFVFVIGGGVAALVLTSNSPKEAYFLAEKETFNILNEALSDRYKEEIHWNEMQQTKPTEQTIMVGADFSLPLTTEPNASFNPAQLLSHSALTITAQTDLEQEKMAADLQLNVAGMKVEGFQLYLNEEMMNMNFPFMDETVQLQYEDTGTVLHQLDPLIFTGEETFEFGDLFGKNALEGTQYLHKYGTLLYEKLPEEAFTLTDETIDMNGNSINTEKIELRLTEKQVIDVFTYLLQQMKEDEAFKQWAEKQFSSLYAADGKKTDMDTVLEEWLQMLPNWKMPEGFTSTIWTKDNLIVKRKLQFEYAPETKQYLYLTLEGTQNWTKEEQTMDYVFDFGDAYSVGTIELNGSLSWKEGKAEDDMQMQFGPYLLAYQGEEKSTDGEKEFVRNFTIEDGNTSQTLSWEGTAHYDADRMEGEYTIAMKDNKTEQQWFGITVDQKAKEISEVVIPSFPNTIDIGNMEPEERKEFWEKDFMAKFQQWIFNHLTGSSF</sequence>
<dbReference type="EMBL" id="BMEV01000013">
    <property type="protein sequence ID" value="GGH72940.1"/>
    <property type="molecule type" value="Genomic_DNA"/>
</dbReference>
<gene>
    <name evidence="1" type="ORF">GCM10010978_10320</name>
</gene>
<keyword evidence="2" id="KW-1185">Reference proteome</keyword>
<reference evidence="1" key="1">
    <citation type="journal article" date="2014" name="Int. J. Syst. Evol. Microbiol.">
        <title>Complete genome sequence of Corynebacterium casei LMG S-19264T (=DSM 44701T), isolated from a smear-ripened cheese.</title>
        <authorList>
            <consortium name="US DOE Joint Genome Institute (JGI-PGF)"/>
            <person name="Walter F."/>
            <person name="Albersmeier A."/>
            <person name="Kalinowski J."/>
            <person name="Ruckert C."/>
        </authorList>
    </citation>
    <scope>NUCLEOTIDE SEQUENCE</scope>
    <source>
        <strain evidence="1">CGMCC 1.12360</strain>
    </source>
</reference>
<comment type="caution">
    <text evidence="1">The sequence shown here is derived from an EMBL/GenBank/DDBJ whole genome shotgun (WGS) entry which is preliminary data.</text>
</comment>
<organism evidence="1 2">
    <name type="scientific">Compostibacillus humi</name>
    <dbReference type="NCBI Taxonomy" id="1245525"/>
    <lineage>
        <taxon>Bacteria</taxon>
        <taxon>Bacillati</taxon>
        <taxon>Bacillota</taxon>
        <taxon>Bacilli</taxon>
        <taxon>Bacillales</taxon>
        <taxon>Bacillaceae</taxon>
        <taxon>Compostibacillus</taxon>
    </lineage>
</organism>
<protein>
    <submittedName>
        <fullName evidence="1">Uncharacterized protein</fullName>
    </submittedName>
</protein>
<evidence type="ECO:0000313" key="2">
    <source>
        <dbReference type="Proteomes" id="UP000602050"/>
    </source>
</evidence>
<dbReference type="AlphaFoldDB" id="A0A8J3EJC5"/>
<evidence type="ECO:0000313" key="1">
    <source>
        <dbReference type="EMBL" id="GGH72940.1"/>
    </source>
</evidence>
<name>A0A8J3EJC5_9BACI</name>
<accession>A0A8J3EJC5</accession>
<dbReference type="Proteomes" id="UP000602050">
    <property type="component" value="Unassembled WGS sequence"/>
</dbReference>
<reference evidence="1" key="2">
    <citation type="submission" date="2020-09" db="EMBL/GenBank/DDBJ databases">
        <authorList>
            <person name="Sun Q."/>
            <person name="Zhou Y."/>
        </authorList>
    </citation>
    <scope>NUCLEOTIDE SEQUENCE</scope>
    <source>
        <strain evidence="1">CGMCC 1.12360</strain>
    </source>
</reference>
<proteinExistence type="predicted"/>
<dbReference type="RefSeq" id="WP_188391308.1">
    <property type="nucleotide sequence ID" value="NZ_BMEV01000013.1"/>
</dbReference>